<keyword evidence="1" id="KW-0732">Signal</keyword>
<evidence type="ECO:0000313" key="2">
    <source>
        <dbReference type="EMBL" id="ORY43679.1"/>
    </source>
</evidence>
<reference evidence="2 3" key="1">
    <citation type="submission" date="2016-07" db="EMBL/GenBank/DDBJ databases">
        <title>Pervasive Adenine N6-methylation of Active Genes in Fungi.</title>
        <authorList>
            <consortium name="DOE Joint Genome Institute"/>
            <person name="Mondo S.J."/>
            <person name="Dannebaum R.O."/>
            <person name="Kuo R.C."/>
            <person name="Labutti K."/>
            <person name="Haridas S."/>
            <person name="Kuo A."/>
            <person name="Salamov A."/>
            <person name="Ahrendt S.R."/>
            <person name="Lipzen A."/>
            <person name="Sullivan W."/>
            <person name="Andreopoulos W.B."/>
            <person name="Clum A."/>
            <person name="Lindquist E."/>
            <person name="Daum C."/>
            <person name="Ramamoorthy G.K."/>
            <person name="Gryganskyi A."/>
            <person name="Culley D."/>
            <person name="Magnuson J.K."/>
            <person name="James T.Y."/>
            <person name="O'Malley M.A."/>
            <person name="Stajich J.E."/>
            <person name="Spatafora J.W."/>
            <person name="Visel A."/>
            <person name="Grigoriev I.V."/>
        </authorList>
    </citation>
    <scope>NUCLEOTIDE SEQUENCE [LARGE SCALE GENOMIC DNA]</scope>
    <source>
        <strain evidence="2 3">JEL800</strain>
    </source>
</reference>
<dbReference type="Proteomes" id="UP000193642">
    <property type="component" value="Unassembled WGS sequence"/>
</dbReference>
<dbReference type="OrthoDB" id="2184439at2759"/>
<name>A0A1Y2C9I3_9FUNG</name>
<keyword evidence="3" id="KW-1185">Reference proteome</keyword>
<accession>A0A1Y2C9I3</accession>
<evidence type="ECO:0000256" key="1">
    <source>
        <dbReference type="SAM" id="SignalP"/>
    </source>
</evidence>
<proteinExistence type="predicted"/>
<evidence type="ECO:0008006" key="4">
    <source>
        <dbReference type="Google" id="ProtNLM"/>
    </source>
</evidence>
<gene>
    <name evidence="2" type="ORF">BCR33DRAFT_785514</name>
</gene>
<protein>
    <recommendedName>
        <fullName evidence="4">Hydrophobin</fullName>
    </recommendedName>
</protein>
<feature type="chain" id="PRO_5012395321" description="Hydrophobin" evidence="1">
    <location>
        <begin position="19"/>
        <end position="327"/>
    </location>
</feature>
<dbReference type="EMBL" id="MCGO01000024">
    <property type="protein sequence ID" value="ORY43679.1"/>
    <property type="molecule type" value="Genomic_DNA"/>
</dbReference>
<dbReference type="AlphaFoldDB" id="A0A1Y2C9I3"/>
<comment type="caution">
    <text evidence="2">The sequence shown here is derived from an EMBL/GenBank/DDBJ whole genome shotgun (WGS) entry which is preliminary data.</text>
</comment>
<feature type="signal peptide" evidence="1">
    <location>
        <begin position="1"/>
        <end position="18"/>
    </location>
</feature>
<organism evidence="2 3">
    <name type="scientific">Rhizoclosmatium globosum</name>
    <dbReference type="NCBI Taxonomy" id="329046"/>
    <lineage>
        <taxon>Eukaryota</taxon>
        <taxon>Fungi</taxon>
        <taxon>Fungi incertae sedis</taxon>
        <taxon>Chytridiomycota</taxon>
        <taxon>Chytridiomycota incertae sedis</taxon>
        <taxon>Chytridiomycetes</taxon>
        <taxon>Chytridiales</taxon>
        <taxon>Chytriomycetaceae</taxon>
        <taxon>Rhizoclosmatium</taxon>
    </lineage>
</organism>
<sequence>MQVHSLLALSACLSSVSALPWMSSLFAQTINYDPKSNQQDPATGSQQNNVGSPNRAVIPDWQTCQPNVDSCSTPGYICCVNAPDLWNNKATCRPPSDCKSMNNNPPISDVGGPCNQAIQNAAVCKPGLVCNPPAVAMPGALEHTCQQGRDSCASNGFVCCVAQADLWNNKLLVVLRMMFKRRLEQWCWNNGGNNNGNNGNNGGSNNAVTKSLTGKLVNLAAILPQQQLRATCRPKDQCGNTNGGNSNNGNNNGGSGKLVPMWENCGLTDTCANGLFAVPRRLILLVERPLVVHQMIVETLLGLLSAPKTTGCVELTARRCTNALHPK</sequence>
<evidence type="ECO:0000313" key="3">
    <source>
        <dbReference type="Proteomes" id="UP000193642"/>
    </source>
</evidence>